<feature type="domain" description="Aromatic amino acid beta-eliminating lyase/threonine aldolase" evidence="4">
    <location>
        <begin position="17"/>
        <end position="298"/>
    </location>
</feature>
<dbReference type="Gene3D" id="3.40.640.10">
    <property type="entry name" value="Type I PLP-dependent aspartate aminotransferase-like (Major domain)"/>
    <property type="match status" value="1"/>
</dbReference>
<dbReference type="Gene3D" id="3.90.1150.10">
    <property type="entry name" value="Aspartate Aminotransferase, domain 1"/>
    <property type="match status" value="1"/>
</dbReference>
<dbReference type="InterPro" id="IPR015422">
    <property type="entry name" value="PyrdxlP-dep_Trfase_small"/>
</dbReference>
<evidence type="ECO:0000313" key="6">
    <source>
        <dbReference type="EMBL" id="TCS68122.1"/>
    </source>
</evidence>
<comment type="caution">
    <text evidence="6">The sequence shown here is derived from an EMBL/GenBank/DDBJ whole genome shotgun (WGS) entry which is preliminary data.</text>
</comment>
<keyword evidence="3" id="KW-0663">Pyridoxal phosphate</keyword>
<proteinExistence type="inferred from homology"/>
<evidence type="ECO:0000313" key="7">
    <source>
        <dbReference type="Proteomes" id="UP000294613"/>
    </source>
</evidence>
<protein>
    <submittedName>
        <fullName evidence="5">Amino acid lyase</fullName>
    </submittedName>
    <submittedName>
        <fullName evidence="6">L-threonine aldolase</fullName>
    </submittedName>
</protein>
<reference evidence="6 7" key="2">
    <citation type="submission" date="2019-03" db="EMBL/GenBank/DDBJ databases">
        <title>Genomic Encyclopedia of Type Strains, Phase IV (KMG-IV): sequencing the most valuable type-strain genomes for metagenomic binning, comparative biology and taxonomic classification.</title>
        <authorList>
            <person name="Goeker M."/>
        </authorList>
    </citation>
    <scope>NUCLEOTIDE SEQUENCE [LARGE SCALE GENOMIC DNA]</scope>
    <source>
        <strain evidence="6 7">DSM 103426</strain>
    </source>
</reference>
<dbReference type="GO" id="GO:0006520">
    <property type="term" value="P:amino acid metabolic process"/>
    <property type="evidence" value="ECO:0007669"/>
    <property type="project" value="InterPro"/>
</dbReference>
<accession>A0A4V2UQ13</accession>
<dbReference type="EMBL" id="SLZV01000011">
    <property type="protein sequence ID" value="TCS68122.1"/>
    <property type="molecule type" value="Genomic_DNA"/>
</dbReference>
<dbReference type="SUPFAM" id="SSF53383">
    <property type="entry name" value="PLP-dependent transferases"/>
    <property type="match status" value="1"/>
</dbReference>
<comment type="similarity">
    <text evidence="2">Belongs to the threonine aldolase family.</text>
</comment>
<keyword evidence="8" id="KW-1185">Reference proteome</keyword>
<sequence length="350" mass="39122">MQQKIHFECDYTEGAHPKILKRFMETNMEQTVGYGEDPYCQKAAELIRGLCKKGEAAVHFLVGGTQANLTVISALLRPHQAAVCVETGHINVHETGAIEAVGHKVISVSGKNGKLTAEDVERVYRLHWEDATHEHMPQPKLVYISNPTEIGTIYTKAELEALRAVCDRCGLYLFLDGARLGYGLAAEDNDLDLESIAANCDVFYIGGTKMGALFGEAVVICNPELQEDFRYLIKQKGGMLAKGRLLGIQFLELLQDGLYFDLGEHAVKLAQKLREGLLNAGYKMQDSTTNQQFVIVSDEELKKIEEKYCVSYIERIGEDQNVIRICTSWATTEENVEQFLRDAEQIKKAL</sequence>
<dbReference type="AlphaFoldDB" id="A0A4V2UQ13"/>
<evidence type="ECO:0000256" key="3">
    <source>
        <dbReference type="ARBA" id="ARBA00022898"/>
    </source>
</evidence>
<dbReference type="RefSeq" id="WP_116441892.1">
    <property type="nucleotide sequence ID" value="NZ_BHEO01000008.1"/>
</dbReference>
<evidence type="ECO:0000313" key="5">
    <source>
        <dbReference type="EMBL" id="GBU05590.1"/>
    </source>
</evidence>
<dbReference type="GO" id="GO:0016829">
    <property type="term" value="F:lyase activity"/>
    <property type="evidence" value="ECO:0007669"/>
    <property type="project" value="UniProtKB-KW"/>
</dbReference>
<evidence type="ECO:0000313" key="8">
    <source>
        <dbReference type="Proteomes" id="UP000702954"/>
    </source>
</evidence>
<gene>
    <name evidence="6" type="ORF">EDD74_11167</name>
    <name evidence="5" type="ORF">FAEUMB_21310</name>
</gene>
<dbReference type="PANTHER" id="PTHR48097:SF5">
    <property type="entry name" value="LOW SPECIFICITY L-THREONINE ALDOLASE"/>
    <property type="match status" value="1"/>
</dbReference>
<organism evidence="6 7">
    <name type="scientific">Faecalimonas umbilicata</name>
    <dbReference type="NCBI Taxonomy" id="1912855"/>
    <lineage>
        <taxon>Bacteria</taxon>
        <taxon>Bacillati</taxon>
        <taxon>Bacillota</taxon>
        <taxon>Clostridia</taxon>
        <taxon>Lachnospirales</taxon>
        <taxon>Lachnospiraceae</taxon>
        <taxon>Faecalimonas</taxon>
    </lineage>
</organism>
<comment type="cofactor">
    <cofactor evidence="1">
        <name>pyridoxal 5'-phosphate</name>
        <dbReference type="ChEBI" id="CHEBI:597326"/>
    </cofactor>
</comment>
<dbReference type="Pfam" id="PF01212">
    <property type="entry name" value="Beta_elim_lyase"/>
    <property type="match status" value="1"/>
</dbReference>
<dbReference type="InterPro" id="IPR015424">
    <property type="entry name" value="PyrdxlP-dep_Trfase"/>
</dbReference>
<dbReference type="PANTHER" id="PTHR48097">
    <property type="entry name" value="L-THREONINE ALDOLASE-RELATED"/>
    <property type="match status" value="1"/>
</dbReference>
<dbReference type="InterPro" id="IPR015421">
    <property type="entry name" value="PyrdxlP-dep_Trfase_major"/>
</dbReference>
<dbReference type="InterPro" id="IPR001597">
    <property type="entry name" value="ArAA_b-elim_lyase/Thr_aldolase"/>
</dbReference>
<reference evidence="5 8" key="1">
    <citation type="journal article" date="2018" name="Int. J. Syst. Evol. Microbiol.">
        <title>Draft Genome Sequence of Faecalimonas umbilicata JCM 30896T, an Acetate-Producing Bacterium Isolated from Human Feces.</title>
        <authorList>
            <person name="Sakamoto M."/>
            <person name="Ikeyama N."/>
            <person name="Yuki M."/>
            <person name="Ohkuma M."/>
        </authorList>
    </citation>
    <scope>NUCLEOTIDE SEQUENCE [LARGE SCALE GENOMIC DNA]</scope>
    <source>
        <strain evidence="5 8">EGH7</strain>
    </source>
</reference>
<keyword evidence="5" id="KW-0456">Lyase</keyword>
<evidence type="ECO:0000256" key="2">
    <source>
        <dbReference type="ARBA" id="ARBA00006966"/>
    </source>
</evidence>
<evidence type="ECO:0000259" key="4">
    <source>
        <dbReference type="Pfam" id="PF01212"/>
    </source>
</evidence>
<dbReference type="EMBL" id="BHEO01000008">
    <property type="protein sequence ID" value="GBU05590.1"/>
    <property type="molecule type" value="Genomic_DNA"/>
</dbReference>
<evidence type="ECO:0000256" key="1">
    <source>
        <dbReference type="ARBA" id="ARBA00001933"/>
    </source>
</evidence>
<name>A0A4V2UQ13_9FIRM</name>
<dbReference type="Proteomes" id="UP000702954">
    <property type="component" value="Unassembled WGS sequence"/>
</dbReference>
<dbReference type="Proteomes" id="UP000294613">
    <property type="component" value="Unassembled WGS sequence"/>
</dbReference>